<evidence type="ECO:0000313" key="2">
    <source>
        <dbReference type="Proteomes" id="UP001152531"/>
    </source>
</evidence>
<comment type="caution">
    <text evidence="1">The sequence shown here is derived from an EMBL/GenBank/DDBJ whole genome shotgun (WGS) entry which is preliminary data.</text>
</comment>
<keyword evidence="1" id="KW-0378">Hydrolase</keyword>
<reference evidence="1" key="1">
    <citation type="submission" date="2022-06" db="EMBL/GenBank/DDBJ databases">
        <authorList>
            <person name="Legras J.-L."/>
            <person name="Devillers H."/>
            <person name="Grondin C."/>
        </authorList>
    </citation>
    <scope>NUCLEOTIDE SEQUENCE</scope>
    <source>
        <strain evidence="1">CLIB 1444</strain>
    </source>
</reference>
<sequence>MSVETSGISNTEKNLGITKIGDNEFRGIKPLSKPSPNSRGVYGGNLCGQSIIAAMETVPEGFVPHSLHSYFIAAGEDTVPCDYKIEELSNGKNFANRLVRVSQNNQLKYMVMISLTKRNSIKLTKNNFEKNDKNMRPFEYQLPPGSSFFEHKDTVEKLPYFNYNSVNKNTILQHKLTPEFSTIDDSEFDKTPGERQLSFFIKLNDQSLPTSYRYGSMGLVTDSLYLTSVSRILHLPTKDGKTLGSSGGVNHNFFSVSLDHSIYFHDDDFDPTNWLYFMYQSPRFSNNRVLFTGGYYNDKGKLIASIAQEGLVFFKNDADLRARL</sequence>
<dbReference type="EMBL" id="CALSDN010000001">
    <property type="protein sequence ID" value="CAH6718525.1"/>
    <property type="molecule type" value="Genomic_DNA"/>
</dbReference>
<gene>
    <name evidence="1" type="ORF">CLIB1444_01S08680</name>
</gene>
<proteinExistence type="predicted"/>
<protein>
    <submittedName>
        <fullName evidence="1">Peroxisomal acyl-coenzyme A thioester hydrolase 1</fullName>
    </submittedName>
</protein>
<name>A0ACA9Y1R6_9ASCO</name>
<dbReference type="Proteomes" id="UP001152531">
    <property type="component" value="Unassembled WGS sequence"/>
</dbReference>
<evidence type="ECO:0000313" key="1">
    <source>
        <dbReference type="EMBL" id="CAH6718525.1"/>
    </source>
</evidence>
<organism evidence="1 2">
    <name type="scientific">[Candida] jaroonii</name>
    <dbReference type="NCBI Taxonomy" id="467808"/>
    <lineage>
        <taxon>Eukaryota</taxon>
        <taxon>Fungi</taxon>
        <taxon>Dikarya</taxon>
        <taxon>Ascomycota</taxon>
        <taxon>Saccharomycotina</taxon>
        <taxon>Pichiomycetes</taxon>
        <taxon>Debaryomycetaceae</taxon>
        <taxon>Yamadazyma</taxon>
    </lineage>
</organism>
<accession>A0ACA9Y1R6</accession>
<keyword evidence="2" id="KW-1185">Reference proteome</keyword>